<dbReference type="STRING" id="935223.SAMN04488131_11647"/>
<name>A0A1I2HW48_9FLAO</name>
<evidence type="ECO:0000313" key="3">
    <source>
        <dbReference type="Proteomes" id="UP000198596"/>
    </source>
</evidence>
<dbReference type="PROSITE" id="PS00018">
    <property type="entry name" value="EF_HAND_1"/>
    <property type="match status" value="1"/>
</dbReference>
<dbReference type="InterPro" id="IPR045175">
    <property type="entry name" value="M28_fam"/>
</dbReference>
<protein>
    <submittedName>
        <fullName evidence="2">Peptidase family M28</fullName>
    </submittedName>
</protein>
<dbReference type="Gene3D" id="3.40.630.10">
    <property type="entry name" value="Zn peptidases"/>
    <property type="match status" value="1"/>
</dbReference>
<organism evidence="2 3">
    <name type="scientific">Flavobacterium xueshanense</name>
    <dbReference type="NCBI Taxonomy" id="935223"/>
    <lineage>
        <taxon>Bacteria</taxon>
        <taxon>Pseudomonadati</taxon>
        <taxon>Bacteroidota</taxon>
        <taxon>Flavobacteriia</taxon>
        <taxon>Flavobacteriales</taxon>
        <taxon>Flavobacteriaceae</taxon>
        <taxon>Flavobacterium</taxon>
    </lineage>
</organism>
<dbReference type="PROSITE" id="PS51257">
    <property type="entry name" value="PROKAR_LIPOPROTEIN"/>
    <property type="match status" value="1"/>
</dbReference>
<dbReference type="Pfam" id="PF04389">
    <property type="entry name" value="Peptidase_M28"/>
    <property type="match status" value="1"/>
</dbReference>
<feature type="domain" description="Peptidase M28" evidence="1">
    <location>
        <begin position="116"/>
        <end position="323"/>
    </location>
</feature>
<evidence type="ECO:0000313" key="2">
    <source>
        <dbReference type="EMBL" id="SFF34254.1"/>
    </source>
</evidence>
<keyword evidence="3" id="KW-1185">Reference proteome</keyword>
<dbReference type="InterPro" id="IPR018247">
    <property type="entry name" value="EF_Hand_1_Ca_BS"/>
</dbReference>
<dbReference type="InterPro" id="IPR007484">
    <property type="entry name" value="Peptidase_M28"/>
</dbReference>
<reference evidence="3" key="1">
    <citation type="submission" date="2016-10" db="EMBL/GenBank/DDBJ databases">
        <authorList>
            <person name="Varghese N."/>
            <person name="Submissions S."/>
        </authorList>
    </citation>
    <scope>NUCLEOTIDE SEQUENCE [LARGE SCALE GENOMIC DNA]</scope>
    <source>
        <strain evidence="3">CGMCC 1.9227</strain>
    </source>
</reference>
<dbReference type="OrthoDB" id="9778250at2"/>
<dbReference type="CDD" id="cd05660">
    <property type="entry name" value="M28_like_PA"/>
    <property type="match status" value="1"/>
</dbReference>
<evidence type="ECO:0000259" key="1">
    <source>
        <dbReference type="Pfam" id="PF04389"/>
    </source>
</evidence>
<dbReference type="GO" id="GO:0006508">
    <property type="term" value="P:proteolysis"/>
    <property type="evidence" value="ECO:0007669"/>
    <property type="project" value="InterPro"/>
</dbReference>
<dbReference type="PANTHER" id="PTHR12147:SF26">
    <property type="entry name" value="PEPTIDASE M28 DOMAIN-CONTAINING PROTEIN"/>
    <property type="match status" value="1"/>
</dbReference>
<gene>
    <name evidence="2" type="ORF">SAMN04488131_11647</name>
</gene>
<dbReference type="RefSeq" id="WP_091207622.1">
    <property type="nucleotide sequence ID" value="NZ_FONQ01000016.1"/>
</dbReference>
<proteinExistence type="predicted"/>
<dbReference type="GO" id="GO:0008235">
    <property type="term" value="F:metalloexopeptidase activity"/>
    <property type="evidence" value="ECO:0007669"/>
    <property type="project" value="InterPro"/>
</dbReference>
<sequence length="343" mass="38330">MKKIPLLGFMVALTISCTTQKISITQKVSTTHVDPTKYMNTITAEELKTHLYIVASDEMEGRETGSAGQKKAGVYLINQYKKSGISYPTGASDFYQKIPAAFLNAKRNENLPDSENVWAYIEGSEKPNEVLVVSAHYDHVGTKNGEIYNGADDDGSGTVALLEIAQAFQMAKKAGHGPKRSILFLHVTGEEHGLHGSRYYSENPLFPLANTITDINIDMIGRRDEAHADSNNYVYVIGANRLSTDLDNICTIANTKYTQLNLDYKYNDPKDPNHFYERSDHYNFAKNGVPSVFLFNGVHADYHKPTDSADKIEYDALTKRAQFAFVTAWELANRAERPIVDKK</sequence>
<dbReference type="EMBL" id="FONQ01000016">
    <property type="protein sequence ID" value="SFF34254.1"/>
    <property type="molecule type" value="Genomic_DNA"/>
</dbReference>
<dbReference type="PANTHER" id="PTHR12147">
    <property type="entry name" value="METALLOPEPTIDASE M28 FAMILY MEMBER"/>
    <property type="match status" value="1"/>
</dbReference>
<accession>A0A1I2HW48</accession>
<dbReference type="AlphaFoldDB" id="A0A1I2HW48"/>
<dbReference type="SUPFAM" id="SSF53187">
    <property type="entry name" value="Zn-dependent exopeptidases"/>
    <property type="match status" value="1"/>
</dbReference>
<dbReference type="Proteomes" id="UP000198596">
    <property type="component" value="Unassembled WGS sequence"/>
</dbReference>